<comment type="caution">
    <text evidence="4">The sequence shown here is derived from an EMBL/GenBank/DDBJ whole genome shotgun (WGS) entry which is preliminary data.</text>
</comment>
<dbReference type="SUPFAM" id="SSF49764">
    <property type="entry name" value="HSP20-like chaperones"/>
    <property type="match status" value="1"/>
</dbReference>
<gene>
    <name evidence="4" type="ORF">FNJ47_07090</name>
</gene>
<organism evidence="4 5">
    <name type="scientific">Bradyrhizobium uaiense</name>
    <dbReference type="NCBI Taxonomy" id="2594946"/>
    <lineage>
        <taxon>Bacteria</taxon>
        <taxon>Pseudomonadati</taxon>
        <taxon>Pseudomonadota</taxon>
        <taxon>Alphaproteobacteria</taxon>
        <taxon>Hyphomicrobiales</taxon>
        <taxon>Nitrobacteraceae</taxon>
        <taxon>Bradyrhizobium</taxon>
    </lineage>
</organism>
<dbReference type="EMBL" id="VKHP01000017">
    <property type="protein sequence ID" value="NEU95599.1"/>
    <property type="molecule type" value="Genomic_DNA"/>
</dbReference>
<dbReference type="InterPro" id="IPR002068">
    <property type="entry name" value="A-crystallin/Hsp20_dom"/>
</dbReference>
<name>A0A6P1BB95_9BRAD</name>
<dbReference type="Gene3D" id="2.60.40.790">
    <property type="match status" value="1"/>
</dbReference>
<protein>
    <submittedName>
        <fullName evidence="4">Hsp20/alpha crystallin family protein</fullName>
    </submittedName>
</protein>
<reference evidence="4 5" key="1">
    <citation type="journal article" date="2020" name="Arch. Microbiol.">
        <title>Bradyrhizobium uaiense sp. nov., a new highly efficient cowpea symbiont.</title>
        <authorList>
            <person name="Cabral Michel D."/>
            <person name="Azarias Guimaraes A."/>
            <person name="Martins da Costa E."/>
            <person name="Soares de Carvalho T."/>
            <person name="Balsanelli E."/>
            <person name="Willems A."/>
            <person name="Maltempi de Souza E."/>
            <person name="de Souza Moreira F.M."/>
        </authorList>
    </citation>
    <scope>NUCLEOTIDE SEQUENCE [LARGE SCALE GENOMIC DNA]</scope>
    <source>
        <strain evidence="4 5">UFLA 03-164</strain>
    </source>
</reference>
<comment type="similarity">
    <text evidence="1 2">Belongs to the small heat shock protein (HSP20) family.</text>
</comment>
<dbReference type="PANTHER" id="PTHR11527">
    <property type="entry name" value="HEAT-SHOCK PROTEIN 20 FAMILY MEMBER"/>
    <property type="match status" value="1"/>
</dbReference>
<feature type="domain" description="SHSP" evidence="3">
    <location>
        <begin position="1"/>
        <end position="88"/>
    </location>
</feature>
<dbReference type="Proteomes" id="UP000468531">
    <property type="component" value="Unassembled WGS sequence"/>
</dbReference>
<evidence type="ECO:0000313" key="5">
    <source>
        <dbReference type="Proteomes" id="UP000468531"/>
    </source>
</evidence>
<sequence>MLNVDVNETDDELQIVAELHGLTANDIDVSVEHGVLTIIAERQVNDGRGAERTIRVLSSMRLPRSVDAHRINAYFDDGVVTVTFPKHR</sequence>
<evidence type="ECO:0000256" key="1">
    <source>
        <dbReference type="PROSITE-ProRule" id="PRU00285"/>
    </source>
</evidence>
<dbReference type="RefSeq" id="WP_163151982.1">
    <property type="nucleotide sequence ID" value="NZ_VKHP01000017.1"/>
</dbReference>
<dbReference type="PROSITE" id="PS01031">
    <property type="entry name" value="SHSP"/>
    <property type="match status" value="1"/>
</dbReference>
<proteinExistence type="inferred from homology"/>
<accession>A0A6P1BB95</accession>
<evidence type="ECO:0000259" key="3">
    <source>
        <dbReference type="PROSITE" id="PS01031"/>
    </source>
</evidence>
<dbReference type="CDD" id="cd06464">
    <property type="entry name" value="ACD_sHsps-like"/>
    <property type="match status" value="1"/>
</dbReference>
<evidence type="ECO:0000256" key="2">
    <source>
        <dbReference type="RuleBase" id="RU003616"/>
    </source>
</evidence>
<dbReference type="Pfam" id="PF00011">
    <property type="entry name" value="HSP20"/>
    <property type="match status" value="1"/>
</dbReference>
<dbReference type="AlphaFoldDB" id="A0A6P1BB95"/>
<keyword evidence="5" id="KW-1185">Reference proteome</keyword>
<dbReference type="InterPro" id="IPR008978">
    <property type="entry name" value="HSP20-like_chaperone"/>
</dbReference>
<evidence type="ECO:0000313" key="4">
    <source>
        <dbReference type="EMBL" id="NEU95599.1"/>
    </source>
</evidence>
<dbReference type="InterPro" id="IPR031107">
    <property type="entry name" value="Small_HSP"/>
</dbReference>